<gene>
    <name evidence="4" type="ORF">GM920_15785</name>
</gene>
<proteinExistence type="predicted"/>
<dbReference type="InterPro" id="IPR001647">
    <property type="entry name" value="HTH_TetR"/>
</dbReference>
<evidence type="ECO:0000313" key="4">
    <source>
        <dbReference type="EMBL" id="MBB2150358.1"/>
    </source>
</evidence>
<dbReference type="PROSITE" id="PS50977">
    <property type="entry name" value="HTH_TETR_2"/>
    <property type="match status" value="1"/>
</dbReference>
<sequence length="205" mass="23387">MAEQETTALTTEEKIKEAATKIFIEKGFSATRTRDIAMEAGINLALLNYYFRSKEKLFEVVMTESLQLFLVGLEEILNDVNTVLKDKIAGIAIHYVDLLKKYPDLPLFILSEVKANPSWLEANSNVREMLTQSNFYKQLEATTQKKVEPLHFLMNLLGVLVFPFVASPVLTGTEAADKAEFNQLMEERKYWIPIWMEAMLKTLSA</sequence>
<keyword evidence="1 2" id="KW-0238">DNA-binding</keyword>
<dbReference type="RefSeq" id="WP_182959271.1">
    <property type="nucleotide sequence ID" value="NZ_WNXC01000006.1"/>
</dbReference>
<dbReference type="SUPFAM" id="SSF46689">
    <property type="entry name" value="Homeodomain-like"/>
    <property type="match status" value="1"/>
</dbReference>
<dbReference type="Proteomes" id="UP000636110">
    <property type="component" value="Unassembled WGS sequence"/>
</dbReference>
<dbReference type="Pfam" id="PF00440">
    <property type="entry name" value="TetR_N"/>
    <property type="match status" value="1"/>
</dbReference>
<evidence type="ECO:0000256" key="2">
    <source>
        <dbReference type="PROSITE-ProRule" id="PRU00335"/>
    </source>
</evidence>
<dbReference type="Gene3D" id="1.10.357.10">
    <property type="entry name" value="Tetracycline Repressor, domain 2"/>
    <property type="match status" value="1"/>
</dbReference>
<dbReference type="EMBL" id="WNXC01000006">
    <property type="protein sequence ID" value="MBB2150358.1"/>
    <property type="molecule type" value="Genomic_DNA"/>
</dbReference>
<protein>
    <submittedName>
        <fullName evidence="4">TetR family transcriptional regulator</fullName>
    </submittedName>
</protein>
<dbReference type="PRINTS" id="PR00455">
    <property type="entry name" value="HTHTETR"/>
</dbReference>
<dbReference type="InterPro" id="IPR050624">
    <property type="entry name" value="HTH-type_Tx_Regulator"/>
</dbReference>
<evidence type="ECO:0000259" key="3">
    <source>
        <dbReference type="PROSITE" id="PS50977"/>
    </source>
</evidence>
<name>A0ABR6F0Z5_9SPHI</name>
<dbReference type="PANTHER" id="PTHR43479:SF11">
    <property type="entry name" value="ACREF_ENVCD OPERON REPRESSOR-RELATED"/>
    <property type="match status" value="1"/>
</dbReference>
<feature type="DNA-binding region" description="H-T-H motif" evidence="2">
    <location>
        <begin position="32"/>
        <end position="51"/>
    </location>
</feature>
<feature type="domain" description="HTH tetR-type" evidence="3">
    <location>
        <begin position="9"/>
        <end position="69"/>
    </location>
</feature>
<keyword evidence="5" id="KW-1185">Reference proteome</keyword>
<accession>A0ABR6F0Z5</accession>
<reference evidence="4 5" key="1">
    <citation type="submission" date="2019-11" db="EMBL/GenBank/DDBJ databases">
        <title>Description of Pedobacter sp. LMG 31462T.</title>
        <authorList>
            <person name="Carlier A."/>
            <person name="Qi S."/>
            <person name="Vandamme P."/>
        </authorList>
    </citation>
    <scope>NUCLEOTIDE SEQUENCE [LARGE SCALE GENOMIC DNA]</scope>
    <source>
        <strain evidence="4 5">LMG 31462</strain>
    </source>
</reference>
<evidence type="ECO:0000313" key="5">
    <source>
        <dbReference type="Proteomes" id="UP000636110"/>
    </source>
</evidence>
<dbReference type="InterPro" id="IPR009057">
    <property type="entry name" value="Homeodomain-like_sf"/>
</dbReference>
<dbReference type="PANTHER" id="PTHR43479">
    <property type="entry name" value="ACREF/ENVCD OPERON REPRESSOR-RELATED"/>
    <property type="match status" value="1"/>
</dbReference>
<evidence type="ECO:0000256" key="1">
    <source>
        <dbReference type="ARBA" id="ARBA00023125"/>
    </source>
</evidence>
<comment type="caution">
    <text evidence="4">The sequence shown here is derived from an EMBL/GenBank/DDBJ whole genome shotgun (WGS) entry which is preliminary data.</text>
</comment>
<organism evidence="4 5">
    <name type="scientific">Pedobacter gandavensis</name>
    <dbReference type="NCBI Taxonomy" id="2679963"/>
    <lineage>
        <taxon>Bacteria</taxon>
        <taxon>Pseudomonadati</taxon>
        <taxon>Bacteroidota</taxon>
        <taxon>Sphingobacteriia</taxon>
        <taxon>Sphingobacteriales</taxon>
        <taxon>Sphingobacteriaceae</taxon>
        <taxon>Pedobacter</taxon>
    </lineage>
</organism>